<comment type="similarity">
    <text evidence="1">Belongs to the protein kinase superfamily. STE Ser/Thr protein kinase family. STE20 subfamily.</text>
</comment>
<dbReference type="PROSITE" id="PS50011">
    <property type="entry name" value="PROTEIN_KINASE_DOM"/>
    <property type="match status" value="1"/>
</dbReference>
<proteinExistence type="inferred from homology"/>
<dbReference type="PROSITE" id="PS00108">
    <property type="entry name" value="PROTEIN_KINASE_ST"/>
    <property type="match status" value="1"/>
</dbReference>
<keyword evidence="2" id="KW-0547">Nucleotide-binding</keyword>
<sequence length="318" mass="36933">MSSLFKIGRILNGRLTQYEISKQIQETVWLARTLTNDNPDVIKSVRDHFRVENERDVLRRFQGRTPYLRPMIDEIKEPSEPTTIMLKYLDDDLCHASDIRTLNRKELRYVSKRILEALNTLHEDGFVHTDIKLHNILVNYAANSDSKDSNRFTDVKLADVGSSYPADHKYAKEGTTIGAPVWRSSEVMLELPWGTPTDIWSFGVYLIRLIYGGNFDIFASRGVTFDDEGFNARILLQHFKYFGPFPPKYAELFGRGEAEKELDMVIQWVFDNVPESERKPFSQVSSSEVSREDREFICKIMKLDPRDRPTAKELLQDR</sequence>
<dbReference type="GO" id="GO:0005524">
    <property type="term" value="F:ATP binding"/>
    <property type="evidence" value="ECO:0007669"/>
    <property type="project" value="UniProtKB-KW"/>
</dbReference>
<dbReference type="EMBL" id="MU007025">
    <property type="protein sequence ID" value="KAF2432676.1"/>
    <property type="molecule type" value="Genomic_DNA"/>
</dbReference>
<feature type="domain" description="Protein kinase" evidence="4">
    <location>
        <begin position="1"/>
        <end position="318"/>
    </location>
</feature>
<dbReference type="GO" id="GO:0004672">
    <property type="term" value="F:protein kinase activity"/>
    <property type="evidence" value="ECO:0007669"/>
    <property type="project" value="InterPro"/>
</dbReference>
<dbReference type="AlphaFoldDB" id="A0A9P4NVU7"/>
<reference evidence="5" key="1">
    <citation type="journal article" date="2020" name="Stud. Mycol.">
        <title>101 Dothideomycetes genomes: a test case for predicting lifestyles and emergence of pathogens.</title>
        <authorList>
            <person name="Haridas S."/>
            <person name="Albert R."/>
            <person name="Binder M."/>
            <person name="Bloem J."/>
            <person name="Labutti K."/>
            <person name="Salamov A."/>
            <person name="Andreopoulos B."/>
            <person name="Baker S."/>
            <person name="Barry K."/>
            <person name="Bills G."/>
            <person name="Bluhm B."/>
            <person name="Cannon C."/>
            <person name="Castanera R."/>
            <person name="Culley D."/>
            <person name="Daum C."/>
            <person name="Ezra D."/>
            <person name="Gonzalez J."/>
            <person name="Henrissat B."/>
            <person name="Kuo A."/>
            <person name="Liang C."/>
            <person name="Lipzen A."/>
            <person name="Lutzoni F."/>
            <person name="Magnuson J."/>
            <person name="Mondo S."/>
            <person name="Nolan M."/>
            <person name="Ohm R."/>
            <person name="Pangilinan J."/>
            <person name="Park H.-J."/>
            <person name="Ramirez L."/>
            <person name="Alfaro M."/>
            <person name="Sun H."/>
            <person name="Tritt A."/>
            <person name="Yoshinaga Y."/>
            <person name="Zwiers L.-H."/>
            <person name="Turgeon B."/>
            <person name="Goodwin S."/>
            <person name="Spatafora J."/>
            <person name="Crous P."/>
            <person name="Grigoriev I."/>
        </authorList>
    </citation>
    <scope>NUCLEOTIDE SEQUENCE</scope>
    <source>
        <strain evidence="5">CBS 130266</strain>
    </source>
</reference>
<protein>
    <submittedName>
        <fullName evidence="5">STE/STE20 protein kinase</fullName>
    </submittedName>
</protein>
<dbReference type="OrthoDB" id="5979581at2759"/>
<accession>A0A9P4NVU7</accession>
<dbReference type="PANTHER" id="PTHR45832">
    <property type="entry name" value="SERINE/THREONINE-PROTEIN KINASE SAMKA-RELATED-RELATED"/>
    <property type="match status" value="1"/>
</dbReference>
<evidence type="ECO:0000256" key="3">
    <source>
        <dbReference type="ARBA" id="ARBA00022840"/>
    </source>
</evidence>
<evidence type="ECO:0000256" key="1">
    <source>
        <dbReference type="ARBA" id="ARBA00008874"/>
    </source>
</evidence>
<keyword evidence="5" id="KW-0418">Kinase</keyword>
<organism evidence="5 6">
    <name type="scientific">Tothia fuscella</name>
    <dbReference type="NCBI Taxonomy" id="1048955"/>
    <lineage>
        <taxon>Eukaryota</taxon>
        <taxon>Fungi</taxon>
        <taxon>Dikarya</taxon>
        <taxon>Ascomycota</taxon>
        <taxon>Pezizomycotina</taxon>
        <taxon>Dothideomycetes</taxon>
        <taxon>Pleosporomycetidae</taxon>
        <taxon>Venturiales</taxon>
        <taxon>Cylindrosympodiaceae</taxon>
        <taxon>Tothia</taxon>
    </lineage>
</organism>
<evidence type="ECO:0000256" key="2">
    <source>
        <dbReference type="ARBA" id="ARBA00022741"/>
    </source>
</evidence>
<dbReference type="PANTHER" id="PTHR45832:SF22">
    <property type="entry name" value="SERINE_THREONINE-PROTEIN KINASE SAMKA-RELATED"/>
    <property type="match status" value="1"/>
</dbReference>
<evidence type="ECO:0000313" key="6">
    <source>
        <dbReference type="Proteomes" id="UP000800235"/>
    </source>
</evidence>
<dbReference type="SMART" id="SM00220">
    <property type="entry name" value="S_TKc"/>
    <property type="match status" value="1"/>
</dbReference>
<dbReference type="Proteomes" id="UP000800235">
    <property type="component" value="Unassembled WGS sequence"/>
</dbReference>
<gene>
    <name evidence="5" type="ORF">EJ08DRAFT_585203</name>
</gene>
<evidence type="ECO:0000313" key="5">
    <source>
        <dbReference type="EMBL" id="KAF2432676.1"/>
    </source>
</evidence>
<evidence type="ECO:0000259" key="4">
    <source>
        <dbReference type="PROSITE" id="PS50011"/>
    </source>
</evidence>
<dbReference type="Pfam" id="PF00069">
    <property type="entry name" value="Pkinase"/>
    <property type="match status" value="1"/>
</dbReference>
<dbReference type="InterPro" id="IPR011009">
    <property type="entry name" value="Kinase-like_dom_sf"/>
</dbReference>
<dbReference type="InterPro" id="IPR008271">
    <property type="entry name" value="Ser/Thr_kinase_AS"/>
</dbReference>
<keyword evidence="5" id="KW-0808">Transferase</keyword>
<keyword evidence="3" id="KW-0067">ATP-binding</keyword>
<keyword evidence="6" id="KW-1185">Reference proteome</keyword>
<name>A0A9P4NVU7_9PEZI</name>
<dbReference type="InterPro" id="IPR051931">
    <property type="entry name" value="PAK3-like"/>
</dbReference>
<dbReference type="Gene3D" id="1.10.510.10">
    <property type="entry name" value="Transferase(Phosphotransferase) domain 1"/>
    <property type="match status" value="1"/>
</dbReference>
<comment type="caution">
    <text evidence="5">The sequence shown here is derived from an EMBL/GenBank/DDBJ whole genome shotgun (WGS) entry which is preliminary data.</text>
</comment>
<dbReference type="InterPro" id="IPR000719">
    <property type="entry name" value="Prot_kinase_dom"/>
</dbReference>
<dbReference type="SUPFAM" id="SSF56112">
    <property type="entry name" value="Protein kinase-like (PK-like)"/>
    <property type="match status" value="1"/>
</dbReference>